<comment type="caution">
    <text evidence="9">The sequence shown here is derived from an EMBL/GenBank/DDBJ whole genome shotgun (WGS) entry which is preliminary data.</text>
</comment>
<dbReference type="EMBL" id="DTMF01000211">
    <property type="protein sequence ID" value="HGF34436.1"/>
    <property type="molecule type" value="Genomic_DNA"/>
</dbReference>
<dbReference type="GO" id="GO:0051539">
    <property type="term" value="F:4 iron, 4 sulfur cluster binding"/>
    <property type="evidence" value="ECO:0007669"/>
    <property type="project" value="UniProtKB-KW"/>
</dbReference>
<protein>
    <submittedName>
        <fullName evidence="9">4Fe-4S dicluster domain-containing protein</fullName>
    </submittedName>
</protein>
<dbReference type="InterPro" id="IPR017896">
    <property type="entry name" value="4Fe4S_Fe-S-bd"/>
</dbReference>
<keyword evidence="5" id="KW-0249">Electron transport</keyword>
<evidence type="ECO:0000256" key="5">
    <source>
        <dbReference type="ARBA" id="ARBA00022982"/>
    </source>
</evidence>
<feature type="domain" description="4Fe-4S ferredoxin-type" evidence="8">
    <location>
        <begin position="4"/>
        <end position="33"/>
    </location>
</feature>
<evidence type="ECO:0000256" key="4">
    <source>
        <dbReference type="ARBA" id="ARBA00022737"/>
    </source>
</evidence>
<sequence>MFMKTVIVRPERCVGCWQCRLACAVEHSQSKNLVGALFEAVRPQPRLRIYPGRQHLAFPNKCRHCDPAPCQQVCIAGAISRAPRGTVQIDPDRCINGAMCAMACPFGVLTYAATAKAPEKRAVALKCDQCPDREAAGRLPACVEACKVGALTYGEVQDTQVEKGRILAQAVFQSLQADREVRADLPEMISRWRQLT</sequence>
<keyword evidence="3" id="KW-0479">Metal-binding</keyword>
<evidence type="ECO:0000313" key="9">
    <source>
        <dbReference type="EMBL" id="HGF34436.1"/>
    </source>
</evidence>
<keyword evidence="6" id="KW-0408">Iron</keyword>
<dbReference type="CDD" id="cd16374">
    <property type="entry name" value="DMSOR_beta_like"/>
    <property type="match status" value="1"/>
</dbReference>
<keyword evidence="1" id="KW-0813">Transport</keyword>
<reference evidence="9" key="1">
    <citation type="journal article" date="2020" name="mSystems">
        <title>Genome- and Community-Level Interaction Insights into Carbon Utilization and Element Cycling Functions of Hydrothermarchaeota in Hydrothermal Sediment.</title>
        <authorList>
            <person name="Zhou Z."/>
            <person name="Liu Y."/>
            <person name="Xu W."/>
            <person name="Pan J."/>
            <person name="Luo Z.H."/>
            <person name="Li M."/>
        </authorList>
    </citation>
    <scope>NUCLEOTIDE SEQUENCE [LARGE SCALE GENOMIC DNA]</scope>
    <source>
        <strain evidence="9">SpSt-897</strain>
    </source>
</reference>
<dbReference type="SUPFAM" id="SSF54862">
    <property type="entry name" value="4Fe-4S ferredoxins"/>
    <property type="match status" value="1"/>
</dbReference>
<dbReference type="Pfam" id="PF13247">
    <property type="entry name" value="Fer4_11"/>
    <property type="match status" value="1"/>
</dbReference>
<keyword evidence="2" id="KW-0004">4Fe-4S</keyword>
<dbReference type="Gene3D" id="3.30.70.20">
    <property type="match status" value="2"/>
</dbReference>
<dbReference type="PANTHER" id="PTHR43177:SF5">
    <property type="entry name" value="ANAEROBIC DIMETHYL SULFOXIDE REDUCTASE CHAIN B-RELATED"/>
    <property type="match status" value="1"/>
</dbReference>
<dbReference type="PANTHER" id="PTHR43177">
    <property type="entry name" value="PROTEIN NRFC"/>
    <property type="match status" value="1"/>
</dbReference>
<organism evidence="9">
    <name type="scientific">Desulfobacca acetoxidans</name>
    <dbReference type="NCBI Taxonomy" id="60893"/>
    <lineage>
        <taxon>Bacteria</taxon>
        <taxon>Pseudomonadati</taxon>
        <taxon>Thermodesulfobacteriota</taxon>
        <taxon>Desulfobaccia</taxon>
        <taxon>Desulfobaccales</taxon>
        <taxon>Desulfobaccaceae</taxon>
        <taxon>Desulfobacca</taxon>
    </lineage>
</organism>
<evidence type="ECO:0000256" key="2">
    <source>
        <dbReference type="ARBA" id="ARBA00022485"/>
    </source>
</evidence>
<evidence type="ECO:0000259" key="8">
    <source>
        <dbReference type="PROSITE" id="PS51379"/>
    </source>
</evidence>
<accession>A0A7C3UY79</accession>
<dbReference type="AlphaFoldDB" id="A0A7C3UY79"/>
<dbReference type="InterPro" id="IPR050954">
    <property type="entry name" value="ET_IronSulfur_Cluster-Binding"/>
</dbReference>
<dbReference type="GO" id="GO:0046872">
    <property type="term" value="F:metal ion binding"/>
    <property type="evidence" value="ECO:0007669"/>
    <property type="project" value="UniProtKB-KW"/>
</dbReference>
<evidence type="ECO:0000256" key="6">
    <source>
        <dbReference type="ARBA" id="ARBA00023004"/>
    </source>
</evidence>
<evidence type="ECO:0000256" key="3">
    <source>
        <dbReference type="ARBA" id="ARBA00022723"/>
    </source>
</evidence>
<evidence type="ECO:0000256" key="7">
    <source>
        <dbReference type="ARBA" id="ARBA00023014"/>
    </source>
</evidence>
<proteinExistence type="predicted"/>
<feature type="domain" description="4Fe-4S ferredoxin-type" evidence="8">
    <location>
        <begin position="85"/>
        <end position="114"/>
    </location>
</feature>
<gene>
    <name evidence="9" type="ORF">ENW96_08625</name>
</gene>
<dbReference type="PROSITE" id="PS51379">
    <property type="entry name" value="4FE4S_FER_2"/>
    <property type="match status" value="2"/>
</dbReference>
<keyword evidence="4" id="KW-0677">Repeat</keyword>
<name>A0A7C3UY79_9BACT</name>
<evidence type="ECO:0000256" key="1">
    <source>
        <dbReference type="ARBA" id="ARBA00022448"/>
    </source>
</evidence>
<keyword evidence="7" id="KW-0411">Iron-sulfur</keyword>